<accession>A0ABX8RJ00</accession>
<keyword evidence="1" id="KW-1133">Transmembrane helix</keyword>
<gene>
    <name evidence="2" type="ORF">KV110_29375</name>
</gene>
<reference evidence="2 3" key="1">
    <citation type="submission" date="2021-07" db="EMBL/GenBank/DDBJ databases">
        <title>Whole Genome Sequence of Nocardia Iowensis.</title>
        <authorList>
            <person name="Lamm A."/>
            <person name="Collins-Fairclough A.M."/>
            <person name="Bunk B."/>
            <person name="Sproer C."/>
        </authorList>
    </citation>
    <scope>NUCLEOTIDE SEQUENCE [LARGE SCALE GENOMIC DNA]</scope>
    <source>
        <strain evidence="2 3">NRRL 5646</strain>
    </source>
</reference>
<evidence type="ECO:0008006" key="4">
    <source>
        <dbReference type="Google" id="ProtNLM"/>
    </source>
</evidence>
<keyword evidence="3" id="KW-1185">Reference proteome</keyword>
<name>A0ABX8RJ00_NOCIO</name>
<evidence type="ECO:0000256" key="1">
    <source>
        <dbReference type="SAM" id="Phobius"/>
    </source>
</evidence>
<proteinExistence type="predicted"/>
<organism evidence="2 3">
    <name type="scientific">Nocardia iowensis</name>
    <dbReference type="NCBI Taxonomy" id="204891"/>
    <lineage>
        <taxon>Bacteria</taxon>
        <taxon>Bacillati</taxon>
        <taxon>Actinomycetota</taxon>
        <taxon>Actinomycetes</taxon>
        <taxon>Mycobacteriales</taxon>
        <taxon>Nocardiaceae</taxon>
        <taxon>Nocardia</taxon>
    </lineage>
</organism>
<evidence type="ECO:0000313" key="2">
    <source>
        <dbReference type="EMBL" id="QXN89579.1"/>
    </source>
</evidence>
<feature type="transmembrane region" description="Helical" evidence="1">
    <location>
        <begin position="51"/>
        <end position="72"/>
    </location>
</feature>
<keyword evidence="1" id="KW-0812">Transmembrane</keyword>
<keyword evidence="1" id="KW-0472">Membrane</keyword>
<dbReference type="Proteomes" id="UP000694257">
    <property type="component" value="Chromosome"/>
</dbReference>
<protein>
    <recommendedName>
        <fullName evidence="4">Transmembrane protein</fullName>
    </recommendedName>
</protein>
<dbReference type="RefSeq" id="WP_218470454.1">
    <property type="nucleotide sequence ID" value="NZ_BAABJN010000006.1"/>
</dbReference>
<feature type="transmembrane region" description="Helical" evidence="1">
    <location>
        <begin position="93"/>
        <end position="111"/>
    </location>
</feature>
<evidence type="ECO:0000313" key="3">
    <source>
        <dbReference type="Proteomes" id="UP000694257"/>
    </source>
</evidence>
<feature type="transmembrane region" description="Helical" evidence="1">
    <location>
        <begin position="20"/>
        <end position="39"/>
    </location>
</feature>
<feature type="transmembrane region" description="Helical" evidence="1">
    <location>
        <begin position="117"/>
        <end position="142"/>
    </location>
</feature>
<dbReference type="EMBL" id="CP078145">
    <property type="protein sequence ID" value="QXN89579.1"/>
    <property type="molecule type" value="Genomic_DNA"/>
</dbReference>
<sequence>MNDTKPRFLHGTPLGPVRRLVLIEATAGIAFAAIALPMSGSEVGLPDWIQLLGLGLLLTMLGMTLHTWRVVIGLRAWPGPKALRHQIRCERRLRRGVVIYLALAVVLTPVPPTWTGFWFATTVLTAAAAALALAISAAVAVYETRRGPA</sequence>